<name>A0A8J4PTI7_9MYCE</name>
<accession>A0A8J4PTI7</accession>
<dbReference type="InterPro" id="IPR005225">
    <property type="entry name" value="Small_GTP-bd"/>
</dbReference>
<dbReference type="InterPro" id="IPR000719">
    <property type="entry name" value="Prot_kinase_dom"/>
</dbReference>
<comment type="similarity">
    <text evidence="1">Belongs to the protein kinase superfamily. TKL Ser/Thr protein kinase family. ROCO subfamily.</text>
</comment>
<gene>
    <name evidence="10" type="ORF">CYY_005087</name>
</gene>
<keyword evidence="6" id="KW-0067">ATP-binding</keyword>
<keyword evidence="3" id="KW-0808">Transferase</keyword>
<dbReference type="SMART" id="SM00174">
    <property type="entry name" value="RHO"/>
    <property type="match status" value="1"/>
</dbReference>
<dbReference type="PANTHER" id="PTHR44329:SF298">
    <property type="entry name" value="MIXED LINEAGE KINASE DOMAIN-LIKE PROTEIN"/>
    <property type="match status" value="1"/>
</dbReference>
<feature type="region of interest" description="Disordered" evidence="8">
    <location>
        <begin position="183"/>
        <end position="202"/>
    </location>
</feature>
<dbReference type="InterPro" id="IPR027417">
    <property type="entry name" value="P-loop_NTPase"/>
</dbReference>
<evidence type="ECO:0000313" key="11">
    <source>
        <dbReference type="Proteomes" id="UP000695562"/>
    </source>
</evidence>
<evidence type="ECO:0000259" key="9">
    <source>
        <dbReference type="PROSITE" id="PS50011"/>
    </source>
</evidence>
<evidence type="ECO:0000256" key="3">
    <source>
        <dbReference type="ARBA" id="ARBA00022679"/>
    </source>
</evidence>
<proteinExistence type="inferred from homology"/>
<dbReference type="AlphaFoldDB" id="A0A8J4PTI7"/>
<dbReference type="Gene3D" id="1.10.510.10">
    <property type="entry name" value="Transferase(Phosphotransferase) domain 1"/>
    <property type="match status" value="3"/>
</dbReference>
<comment type="similarity">
    <text evidence="2">Belongs to the small GTPase superfamily. Rho family.</text>
</comment>
<dbReference type="EMBL" id="AJWJ01000194">
    <property type="protein sequence ID" value="KAF2073598.1"/>
    <property type="molecule type" value="Genomic_DNA"/>
</dbReference>
<dbReference type="PROSITE" id="PS50011">
    <property type="entry name" value="PROTEIN_KINASE_DOM"/>
    <property type="match status" value="3"/>
</dbReference>
<dbReference type="PANTHER" id="PTHR44329">
    <property type="entry name" value="SERINE/THREONINE-PROTEIN KINASE TNNI3K-RELATED"/>
    <property type="match status" value="1"/>
</dbReference>
<dbReference type="Proteomes" id="UP000695562">
    <property type="component" value="Unassembled WGS sequence"/>
</dbReference>
<dbReference type="SMART" id="SM00173">
    <property type="entry name" value="RAS"/>
    <property type="match status" value="1"/>
</dbReference>
<dbReference type="GO" id="GO:0003924">
    <property type="term" value="F:GTPase activity"/>
    <property type="evidence" value="ECO:0007669"/>
    <property type="project" value="InterPro"/>
</dbReference>
<dbReference type="PROSITE" id="PS51421">
    <property type="entry name" value="RAS"/>
    <property type="match status" value="1"/>
</dbReference>
<keyword evidence="5" id="KW-0418">Kinase</keyword>
<dbReference type="GO" id="GO:0005524">
    <property type="term" value="F:ATP binding"/>
    <property type="evidence" value="ECO:0007669"/>
    <property type="project" value="UniProtKB-KW"/>
</dbReference>
<dbReference type="Gene3D" id="3.30.200.20">
    <property type="entry name" value="Phosphorylase Kinase, domain 1"/>
    <property type="match status" value="2"/>
</dbReference>
<dbReference type="Pfam" id="PF07714">
    <property type="entry name" value="PK_Tyr_Ser-Thr"/>
    <property type="match status" value="3"/>
</dbReference>
<protein>
    <recommendedName>
        <fullName evidence="9">Protein kinase domain-containing protein</fullName>
    </recommendedName>
</protein>
<dbReference type="GO" id="GO:0004674">
    <property type="term" value="F:protein serine/threonine kinase activity"/>
    <property type="evidence" value="ECO:0007669"/>
    <property type="project" value="TreeGrafter"/>
</dbReference>
<dbReference type="SUPFAM" id="SSF52540">
    <property type="entry name" value="P-loop containing nucleoside triphosphate hydrolases"/>
    <property type="match status" value="1"/>
</dbReference>
<dbReference type="InterPro" id="IPR008271">
    <property type="entry name" value="Ser/Thr_kinase_AS"/>
</dbReference>
<evidence type="ECO:0000256" key="4">
    <source>
        <dbReference type="ARBA" id="ARBA00022741"/>
    </source>
</evidence>
<evidence type="ECO:0000313" key="10">
    <source>
        <dbReference type="EMBL" id="KAF2073598.1"/>
    </source>
</evidence>
<feature type="domain" description="Protein kinase" evidence="9">
    <location>
        <begin position="913"/>
        <end position="1160"/>
    </location>
</feature>
<evidence type="ECO:0000256" key="7">
    <source>
        <dbReference type="ARBA" id="ARBA00023134"/>
    </source>
</evidence>
<sequence>MESIKLVMVGGDSGKTSILVTFTTQQFPSDYVPTAFDNYCINLVCKEDNRSYSIGLWESSGQEEYERLRPLMYTHTNVFMILFSVVDHDSYNKALNLWYNDYKNNLAVENVPIILCGTKIDLRNDQNTLEKLAQKNQAPITPKQGEELRKQINADIYCECSSLTQQGLDDLFENVMKAFINKRDGNNKSQKKKPQQKQKPQIPYDTLFPLKKDSIKIQGKTLTQLLQSQSFDEILSDVLSKKINVYNEIKKEEVEFGKEIASGASGKVYQGTYQGKDVAIKLYSEYNLCFNVDEFNREVTIMTLLDHECFTTFYGANKEDPSNLFLVSELVKSGSLSLLLSNKPIDLTYAQKLSIAIDVANAMNYLHSLGIIHRDLKSGNVLITEDLRAKVIDFGFSRNKDVSKQMTSNIGTCFWMAPEVIKGQQYTDSCDVYSFGIVLWEIYCRSKPYQGISNFDIPVMVCKGERPKIPSDCPADYAKLIKACWTDNPKKRPKFNEIHSTLLKIQSSLNLVQQTISNSTELQPISNLTISSNDSLPPIERYVPMIQGKTLAELLSMQSFNEILNDILSKKINIFNEIQRDEVDFGKEMASGASGKVYKGTYKGRDVAIKVYSENNIGFSVDEFDREVSIMTLLHHECFTTFYGANKQNPGNLFLVSELVKSGSLIDLLSNKQVELTYAQKLSIAIDIANAMSYLHSLNVIHRDLKTQNVLITEGLRAKVIDFGTSRNMDASKNMTVNLGTVCWMAPEVIKGQQYTESCDVYAFGIILWELYTRLQPYDGVSNWTIPVMVDRGERPKIPSDCPTDYAKLVKTCWTDSPKKRPTFNEIHLTLLQFKSKLNLGQRVSLSTDLPVPPISNLTAFSSDSLPPIEKYVPTIQGKTLTQLLSKQSFNEILNDVLTKKTNIFNEIKRDESEFGKVMVSGACSKVYQGRYKERDVAIKVCSKDNLYFNIDEFNREVTIMTLLDHECITRLYGANKEDPNNVFLVSEFVKGGSMRDLLLLNKQVLFYYQKISIAIDIVNAMKYLHSLGVFHRDLKSGNVLITQDLRAKLIGVGIFRDPDLYKKLTLDPGTSWTAPEVIKGQQYTESCDVYSFGIILWELYCRSEPYPGVTSWTIPVIVCEGKRPKIPSDCPSDYSKLIKSCWADKAKKRPTFNEIHSTLLKIQNNVNLGQNKSKK</sequence>
<evidence type="ECO:0000256" key="8">
    <source>
        <dbReference type="SAM" id="MobiDB-lite"/>
    </source>
</evidence>
<feature type="domain" description="Protein kinase" evidence="9">
    <location>
        <begin position="254"/>
        <end position="502"/>
    </location>
</feature>
<dbReference type="SMART" id="SM00220">
    <property type="entry name" value="S_TKc"/>
    <property type="match status" value="3"/>
</dbReference>
<dbReference type="OrthoDB" id="1840988at2759"/>
<dbReference type="InterPro" id="IPR051681">
    <property type="entry name" value="Ser/Thr_Kinases-Pseudokinases"/>
</dbReference>
<dbReference type="Gene3D" id="3.40.50.300">
    <property type="entry name" value="P-loop containing nucleotide triphosphate hydrolases"/>
    <property type="match status" value="1"/>
</dbReference>
<dbReference type="InterPro" id="IPR011009">
    <property type="entry name" value="Kinase-like_dom_sf"/>
</dbReference>
<dbReference type="SUPFAM" id="SSF56112">
    <property type="entry name" value="Protein kinase-like (PK-like)"/>
    <property type="match status" value="3"/>
</dbReference>
<dbReference type="PRINTS" id="PR00449">
    <property type="entry name" value="RASTRNSFRMNG"/>
</dbReference>
<reference evidence="10" key="1">
    <citation type="submission" date="2020-01" db="EMBL/GenBank/DDBJ databases">
        <title>Development of genomics and gene disruption for Polysphondylium violaceum indicates a role for the polyketide synthase stlB in stalk morphogenesis.</title>
        <authorList>
            <person name="Narita B."/>
            <person name="Kawabe Y."/>
            <person name="Kin K."/>
            <person name="Saito T."/>
            <person name="Gibbs R."/>
            <person name="Kuspa A."/>
            <person name="Muzny D."/>
            <person name="Queller D."/>
            <person name="Richards S."/>
            <person name="Strassman J."/>
            <person name="Sucgang R."/>
            <person name="Worley K."/>
            <person name="Schaap P."/>
        </authorList>
    </citation>
    <scope>NUCLEOTIDE SEQUENCE</scope>
    <source>
        <strain evidence="10">QSvi11</strain>
    </source>
</reference>
<keyword evidence="4" id="KW-0547">Nucleotide-binding</keyword>
<keyword evidence="7" id="KW-0342">GTP-binding</keyword>
<feature type="domain" description="Protein kinase" evidence="9">
    <location>
        <begin position="583"/>
        <end position="831"/>
    </location>
</feature>
<dbReference type="PROSITE" id="PS51420">
    <property type="entry name" value="RHO"/>
    <property type="match status" value="1"/>
</dbReference>
<evidence type="ECO:0000256" key="5">
    <source>
        <dbReference type="ARBA" id="ARBA00022777"/>
    </source>
</evidence>
<evidence type="ECO:0000256" key="1">
    <source>
        <dbReference type="ARBA" id="ARBA00008171"/>
    </source>
</evidence>
<dbReference type="InterPro" id="IPR001806">
    <property type="entry name" value="Small_GTPase"/>
</dbReference>
<dbReference type="SMART" id="SM00175">
    <property type="entry name" value="RAB"/>
    <property type="match status" value="1"/>
</dbReference>
<dbReference type="InterPro" id="IPR001245">
    <property type="entry name" value="Ser-Thr/Tyr_kinase_cat_dom"/>
</dbReference>
<dbReference type="Pfam" id="PF00071">
    <property type="entry name" value="Ras"/>
    <property type="match status" value="1"/>
</dbReference>
<dbReference type="PRINTS" id="PR00109">
    <property type="entry name" value="TYRKINASE"/>
</dbReference>
<evidence type="ECO:0000256" key="2">
    <source>
        <dbReference type="ARBA" id="ARBA00010142"/>
    </source>
</evidence>
<dbReference type="NCBIfam" id="TIGR00231">
    <property type="entry name" value="small_GTP"/>
    <property type="match status" value="1"/>
</dbReference>
<dbReference type="FunFam" id="3.40.50.300:FF:001179">
    <property type="entry name" value="Rho family GTPase"/>
    <property type="match status" value="1"/>
</dbReference>
<organism evidence="10 11">
    <name type="scientific">Polysphondylium violaceum</name>
    <dbReference type="NCBI Taxonomy" id="133409"/>
    <lineage>
        <taxon>Eukaryota</taxon>
        <taxon>Amoebozoa</taxon>
        <taxon>Evosea</taxon>
        <taxon>Eumycetozoa</taxon>
        <taxon>Dictyostelia</taxon>
        <taxon>Dictyosteliales</taxon>
        <taxon>Dictyosteliaceae</taxon>
        <taxon>Polysphondylium</taxon>
    </lineage>
</organism>
<dbReference type="GO" id="GO:0005525">
    <property type="term" value="F:GTP binding"/>
    <property type="evidence" value="ECO:0007669"/>
    <property type="project" value="UniProtKB-KW"/>
</dbReference>
<dbReference type="PROSITE" id="PS51419">
    <property type="entry name" value="RAB"/>
    <property type="match status" value="1"/>
</dbReference>
<dbReference type="CDD" id="cd00157">
    <property type="entry name" value="Rho"/>
    <property type="match status" value="1"/>
</dbReference>
<evidence type="ECO:0000256" key="6">
    <source>
        <dbReference type="ARBA" id="ARBA00022840"/>
    </source>
</evidence>
<dbReference type="CDD" id="cd13999">
    <property type="entry name" value="STKc_MAP3K-like"/>
    <property type="match status" value="3"/>
</dbReference>
<keyword evidence="11" id="KW-1185">Reference proteome</keyword>
<comment type="caution">
    <text evidence="10">The sequence shown here is derived from an EMBL/GenBank/DDBJ whole genome shotgun (WGS) entry which is preliminary data.</text>
</comment>
<dbReference type="PROSITE" id="PS00108">
    <property type="entry name" value="PROTEIN_KINASE_ST"/>
    <property type="match status" value="3"/>
</dbReference>